<evidence type="ECO:0000313" key="2">
    <source>
        <dbReference type="EMBL" id="KAG8541448.1"/>
    </source>
</evidence>
<organism evidence="2 3">
    <name type="scientific">Engystomops pustulosus</name>
    <name type="common">Tungara frog</name>
    <name type="synonym">Physalaemus pustulosus</name>
    <dbReference type="NCBI Taxonomy" id="76066"/>
    <lineage>
        <taxon>Eukaryota</taxon>
        <taxon>Metazoa</taxon>
        <taxon>Chordata</taxon>
        <taxon>Craniata</taxon>
        <taxon>Vertebrata</taxon>
        <taxon>Euteleostomi</taxon>
        <taxon>Amphibia</taxon>
        <taxon>Batrachia</taxon>
        <taxon>Anura</taxon>
        <taxon>Neobatrachia</taxon>
        <taxon>Hyloidea</taxon>
        <taxon>Leptodactylidae</taxon>
        <taxon>Leiuperinae</taxon>
        <taxon>Engystomops</taxon>
    </lineage>
</organism>
<accession>A0AAV6Z577</accession>
<dbReference type="Proteomes" id="UP000824782">
    <property type="component" value="Unassembled WGS sequence"/>
</dbReference>
<proteinExistence type="predicted"/>
<reference evidence="2" key="1">
    <citation type="thesis" date="2020" institute="ProQuest LLC" country="789 East Eisenhower Parkway, Ann Arbor, MI, USA">
        <title>Comparative Genomics and Chromosome Evolution.</title>
        <authorList>
            <person name="Mudd A.B."/>
        </authorList>
    </citation>
    <scope>NUCLEOTIDE SEQUENCE</scope>
    <source>
        <strain evidence="2">237g6f4</strain>
        <tissue evidence="2">Blood</tissue>
    </source>
</reference>
<name>A0AAV6Z577_ENGPU</name>
<feature type="compositionally biased region" description="Polar residues" evidence="1">
    <location>
        <begin position="84"/>
        <end position="95"/>
    </location>
</feature>
<feature type="region of interest" description="Disordered" evidence="1">
    <location>
        <begin position="62"/>
        <end position="105"/>
    </location>
</feature>
<dbReference type="EMBL" id="WNYA01007545">
    <property type="protein sequence ID" value="KAG8541448.1"/>
    <property type="molecule type" value="Genomic_DNA"/>
</dbReference>
<sequence>MLADLQGADMRRRDLPGFGHRGFQAFDLQVLDPWFSELYVNVRIIGKLCALLRGMDMLNAGVGDELRVPPSPSHHQSAEDPHSSSEQLWSPQQRTTSRKVHGNWQSLQNIGGKSMAIRNLRKKKLGGADL</sequence>
<protein>
    <submittedName>
        <fullName evidence="2">Uncharacterized protein</fullName>
    </submittedName>
</protein>
<comment type="caution">
    <text evidence="2">The sequence shown here is derived from an EMBL/GenBank/DDBJ whole genome shotgun (WGS) entry which is preliminary data.</text>
</comment>
<dbReference type="AlphaFoldDB" id="A0AAV6Z577"/>
<evidence type="ECO:0000313" key="3">
    <source>
        <dbReference type="Proteomes" id="UP000824782"/>
    </source>
</evidence>
<evidence type="ECO:0000256" key="1">
    <source>
        <dbReference type="SAM" id="MobiDB-lite"/>
    </source>
</evidence>
<keyword evidence="3" id="KW-1185">Reference proteome</keyword>
<gene>
    <name evidence="2" type="ORF">GDO81_029023</name>
</gene>